<dbReference type="Proteomes" id="UP000310108">
    <property type="component" value="Unassembled WGS sequence"/>
</dbReference>
<organism evidence="4 5">
    <name type="scientific">Colletotrichum tanaceti</name>
    <dbReference type="NCBI Taxonomy" id="1306861"/>
    <lineage>
        <taxon>Eukaryota</taxon>
        <taxon>Fungi</taxon>
        <taxon>Dikarya</taxon>
        <taxon>Ascomycota</taxon>
        <taxon>Pezizomycotina</taxon>
        <taxon>Sordariomycetes</taxon>
        <taxon>Hypocreomycetidae</taxon>
        <taxon>Glomerellales</taxon>
        <taxon>Glomerellaceae</taxon>
        <taxon>Colletotrichum</taxon>
        <taxon>Colletotrichum destructivum species complex</taxon>
    </lineage>
</organism>
<feature type="domain" description="PH" evidence="3">
    <location>
        <begin position="365"/>
        <end position="474"/>
    </location>
</feature>
<feature type="region of interest" description="Disordered" evidence="2">
    <location>
        <begin position="476"/>
        <end position="559"/>
    </location>
</feature>
<dbReference type="InterPro" id="IPR027267">
    <property type="entry name" value="AH/BAR_dom_sf"/>
</dbReference>
<dbReference type="SUPFAM" id="SSF103657">
    <property type="entry name" value="BAR/IMD domain-like"/>
    <property type="match status" value="1"/>
</dbReference>
<evidence type="ECO:0000313" key="5">
    <source>
        <dbReference type="Proteomes" id="UP000310108"/>
    </source>
</evidence>
<feature type="compositionally biased region" description="Polar residues" evidence="2">
    <location>
        <begin position="71"/>
        <end position="80"/>
    </location>
</feature>
<dbReference type="STRING" id="1306861.A0A4U6XRM0"/>
<dbReference type="InterPro" id="IPR046869">
    <property type="entry name" value="SLM1/RGC1-like_PH"/>
</dbReference>
<keyword evidence="5" id="KW-1185">Reference proteome</keyword>
<dbReference type="PANTHER" id="PTHR31941">
    <property type="entry name" value="CYTOSKELETAL SIGNALING PROTEIN SLM1"/>
    <property type="match status" value="1"/>
</dbReference>
<dbReference type="Pfam" id="PF20400">
    <property type="entry name" value="BAR_4"/>
    <property type="match status" value="1"/>
</dbReference>
<evidence type="ECO:0000256" key="1">
    <source>
        <dbReference type="ARBA" id="ARBA00022553"/>
    </source>
</evidence>
<dbReference type="SMART" id="SM00233">
    <property type="entry name" value="PH"/>
    <property type="match status" value="1"/>
</dbReference>
<proteinExistence type="predicted"/>
<comment type="caution">
    <text evidence="4">The sequence shown here is derived from an EMBL/GenBank/DDBJ whole genome shotgun (WGS) entry which is preliminary data.</text>
</comment>
<dbReference type="PROSITE" id="PS50003">
    <property type="entry name" value="PH_DOMAIN"/>
    <property type="match status" value="1"/>
</dbReference>
<dbReference type="InterPro" id="IPR046868">
    <property type="entry name" value="BAR_4"/>
</dbReference>
<evidence type="ECO:0000256" key="2">
    <source>
        <dbReference type="SAM" id="MobiDB-lite"/>
    </source>
</evidence>
<dbReference type="OrthoDB" id="2264563at2759"/>
<dbReference type="SUPFAM" id="SSF50729">
    <property type="entry name" value="PH domain-like"/>
    <property type="match status" value="1"/>
</dbReference>
<accession>A0A4U6XRM0</accession>
<dbReference type="Gene3D" id="1.20.1270.60">
    <property type="entry name" value="Arfaptin homology (AH) domain/BAR domain"/>
    <property type="match status" value="1"/>
</dbReference>
<gene>
    <name evidence="4" type="primary">slm1</name>
    <name evidence="4" type="ORF">CTA1_6508</name>
</gene>
<reference evidence="4 5" key="1">
    <citation type="journal article" date="2019" name="PLoS ONE">
        <title>Comparative genome analysis indicates high evolutionary potential of pathogenicity genes in Colletotrichum tanaceti.</title>
        <authorList>
            <person name="Lelwala R.V."/>
            <person name="Korhonen P.K."/>
            <person name="Young N.D."/>
            <person name="Scott J.B."/>
            <person name="Ades P.A."/>
            <person name="Gasser R.B."/>
            <person name="Taylor P.W.J."/>
        </authorList>
    </citation>
    <scope>NUCLEOTIDE SEQUENCE [LARGE SCALE GENOMIC DNA]</scope>
    <source>
        <strain evidence="4">BRIP57314</strain>
    </source>
</reference>
<dbReference type="EMBL" id="PJEX01000023">
    <property type="protein sequence ID" value="TKW58535.1"/>
    <property type="molecule type" value="Genomic_DNA"/>
</dbReference>
<protein>
    <submittedName>
        <fullName evidence="4">Cytoskeletal signaling protein slm1</fullName>
    </submittedName>
</protein>
<dbReference type="InterPro" id="IPR001849">
    <property type="entry name" value="PH_domain"/>
</dbReference>
<sequence length="559" mass="60829">MSARCPLAGPNDITSRPSVHILLFSTELPAESKLKDILNNIPRQYTAPLRLDTQTQRNKHIETMTDTKTLPQRSGTIMTNSSVPSDDAVPDVDPTSTAGLLAERLQAWKHAVGYLEDYMEVVEKIHRAQSKEYEKALKVISHPLKEGHHFDQSLGGVAGYFENMRSNTQAIINTNLETEKSIKGSVLPVLERLHKEIKHKGKELAHGAHKGAKEVEKARNTTQKHIELLGQQTAAFESAGGKMHGSDDPYVVHRGVLHRLHKQVLEENNNRNDLIAVQNNFEAFEAHIIEVVQQAMEAFIQLAGGQAEKTRALYSDMLGAIQRVPADLEWKGFVSRSSDRLVNPNEPPRSVESINFPNMDHSAVKPLIEGSLERKSRNKLSWGYSTGYYVVTPAKFLHEFKDSDNARVDPKPELSIYLPDALIGTPNGNKFNVKGKDRSKSISSKLTGSSELAFQAHTPADAQKWFEIIKDVAGATGPAEPVSSPTSPVIGSDEKMPAVAPVATPQSGHSVQEAGVTGADPTASPELLSPVDGPSSSATTAPAPAPAPATTAPVDEKKV</sequence>
<dbReference type="PANTHER" id="PTHR31941:SF1">
    <property type="entry name" value="CYTOSKELETAL SIGNALING PROTEIN SLM1"/>
    <property type="match status" value="1"/>
</dbReference>
<feature type="compositionally biased region" description="Low complexity" evidence="2">
    <location>
        <begin position="81"/>
        <end position="91"/>
    </location>
</feature>
<dbReference type="InterPro" id="IPR011993">
    <property type="entry name" value="PH-like_dom_sf"/>
</dbReference>
<dbReference type="Gene3D" id="2.30.29.30">
    <property type="entry name" value="Pleckstrin-homology domain (PH domain)/Phosphotyrosine-binding domain (PTB)"/>
    <property type="match status" value="1"/>
</dbReference>
<dbReference type="AlphaFoldDB" id="A0A4U6XRM0"/>
<feature type="compositionally biased region" description="Low complexity" evidence="2">
    <location>
        <begin position="534"/>
        <end position="553"/>
    </location>
</feature>
<evidence type="ECO:0000313" key="4">
    <source>
        <dbReference type="EMBL" id="TKW58535.1"/>
    </source>
</evidence>
<keyword evidence="1" id="KW-0597">Phosphoprotein</keyword>
<dbReference type="Pfam" id="PF20399">
    <property type="entry name" value="PH_20"/>
    <property type="match status" value="1"/>
</dbReference>
<evidence type="ECO:0000259" key="3">
    <source>
        <dbReference type="PROSITE" id="PS50003"/>
    </source>
</evidence>
<name>A0A4U6XRM0_9PEZI</name>
<feature type="region of interest" description="Disordered" evidence="2">
    <location>
        <begin position="71"/>
        <end position="91"/>
    </location>
</feature>